<evidence type="ECO:0000313" key="1">
    <source>
        <dbReference type="EMBL" id="MEQ2202867.1"/>
    </source>
</evidence>
<evidence type="ECO:0000313" key="2">
    <source>
        <dbReference type="Proteomes" id="UP001434883"/>
    </source>
</evidence>
<name>A0ABV0R5U3_9TELE</name>
<protein>
    <submittedName>
        <fullName evidence="1">Uncharacterized protein</fullName>
    </submittedName>
</protein>
<comment type="caution">
    <text evidence="1">The sequence shown here is derived from an EMBL/GenBank/DDBJ whole genome shotgun (WGS) entry which is preliminary data.</text>
</comment>
<sequence length="112" mass="12766">MVLKMFESLYHINILFFNLFHRTESRQTETGMTRGGIHEANVTRLGLLPGTTMLRTKASIHCSMVFLQDYPVLILIHRPINLTSFPDPPEDKHPHPMMVSPPTFTMGLVCSD</sequence>
<organism evidence="1 2">
    <name type="scientific">Xenoophorus captivus</name>
    <dbReference type="NCBI Taxonomy" id="1517983"/>
    <lineage>
        <taxon>Eukaryota</taxon>
        <taxon>Metazoa</taxon>
        <taxon>Chordata</taxon>
        <taxon>Craniata</taxon>
        <taxon>Vertebrata</taxon>
        <taxon>Euteleostomi</taxon>
        <taxon>Actinopterygii</taxon>
        <taxon>Neopterygii</taxon>
        <taxon>Teleostei</taxon>
        <taxon>Neoteleostei</taxon>
        <taxon>Acanthomorphata</taxon>
        <taxon>Ovalentaria</taxon>
        <taxon>Atherinomorphae</taxon>
        <taxon>Cyprinodontiformes</taxon>
        <taxon>Goodeidae</taxon>
        <taxon>Xenoophorus</taxon>
    </lineage>
</organism>
<dbReference type="Proteomes" id="UP001434883">
    <property type="component" value="Unassembled WGS sequence"/>
</dbReference>
<reference evidence="1 2" key="1">
    <citation type="submission" date="2021-06" db="EMBL/GenBank/DDBJ databases">
        <authorList>
            <person name="Palmer J.M."/>
        </authorList>
    </citation>
    <scope>NUCLEOTIDE SEQUENCE [LARGE SCALE GENOMIC DNA]</scope>
    <source>
        <strain evidence="1 2">XC_2019</strain>
        <tissue evidence="1">Muscle</tissue>
    </source>
</reference>
<proteinExistence type="predicted"/>
<dbReference type="EMBL" id="JAHRIN010033998">
    <property type="protein sequence ID" value="MEQ2202867.1"/>
    <property type="molecule type" value="Genomic_DNA"/>
</dbReference>
<gene>
    <name evidence="1" type="ORF">XENOCAPTIV_018544</name>
</gene>
<accession>A0ABV0R5U3</accession>
<keyword evidence="2" id="KW-1185">Reference proteome</keyword>